<dbReference type="Gene3D" id="3.30.565.10">
    <property type="entry name" value="Histidine kinase-like ATPase, C-terminal domain"/>
    <property type="match status" value="1"/>
</dbReference>
<dbReference type="Pfam" id="PF08447">
    <property type="entry name" value="PAS_3"/>
    <property type="match status" value="1"/>
</dbReference>
<accession>H1FYV9</accession>
<dbReference type="InterPro" id="IPR000014">
    <property type="entry name" value="PAS"/>
</dbReference>
<dbReference type="PANTHER" id="PTHR45339:SF1">
    <property type="entry name" value="HYBRID SIGNAL TRANSDUCTION HISTIDINE KINASE J"/>
    <property type="match status" value="1"/>
</dbReference>
<dbReference type="SUPFAM" id="SSF55785">
    <property type="entry name" value="PYP-like sensor domain (PAS domain)"/>
    <property type="match status" value="1"/>
</dbReference>
<dbReference type="InterPro" id="IPR021796">
    <property type="entry name" value="Tll0287-like_dom"/>
</dbReference>
<dbReference type="PROSITE" id="PS50110">
    <property type="entry name" value="RESPONSE_REGULATORY"/>
    <property type="match status" value="1"/>
</dbReference>
<evidence type="ECO:0000256" key="5">
    <source>
        <dbReference type="ARBA" id="ARBA00022777"/>
    </source>
</evidence>
<evidence type="ECO:0000259" key="9">
    <source>
        <dbReference type="PROSITE" id="PS50109"/>
    </source>
</evidence>
<dbReference type="InterPro" id="IPR036097">
    <property type="entry name" value="HisK_dim/P_sf"/>
</dbReference>
<feature type="transmembrane region" description="Helical" evidence="8">
    <location>
        <begin position="177"/>
        <end position="200"/>
    </location>
</feature>
<feature type="domain" description="PAC" evidence="12">
    <location>
        <begin position="287"/>
        <end position="341"/>
    </location>
</feature>
<reference evidence="13 14" key="1">
    <citation type="journal article" date="2012" name="Proc. Natl. Acad. Sci. U.S.A.">
        <title>Genome and physiology of a model Epsilonproteobacterium responsible for sulfide detoxification in marine oxygen depletion zones.</title>
        <authorList>
            <person name="Grote J."/>
            <person name="Schott T."/>
            <person name="Bruckner C.G."/>
            <person name="Glockner F.O."/>
            <person name="Jost G."/>
            <person name="Teeling H."/>
            <person name="Labrenz M."/>
            <person name="Jurgens K."/>
        </authorList>
    </citation>
    <scope>NUCLEOTIDE SEQUENCE [LARGE SCALE GENOMIC DNA]</scope>
    <source>
        <strain evidence="13 14">GD1</strain>
    </source>
</reference>
<evidence type="ECO:0000256" key="4">
    <source>
        <dbReference type="ARBA" id="ARBA00022679"/>
    </source>
</evidence>
<protein>
    <recommendedName>
        <fullName evidence="2">histidine kinase</fullName>
        <ecNumber evidence="2">2.7.13.3</ecNumber>
    </recommendedName>
</protein>
<dbReference type="InterPro" id="IPR036890">
    <property type="entry name" value="HATPase_C_sf"/>
</dbReference>
<dbReference type="SUPFAM" id="SSF52172">
    <property type="entry name" value="CheY-like"/>
    <property type="match status" value="1"/>
</dbReference>
<keyword evidence="6" id="KW-0902">Two-component regulatory system</keyword>
<dbReference type="InterPro" id="IPR000700">
    <property type="entry name" value="PAS-assoc_C"/>
</dbReference>
<evidence type="ECO:0000259" key="10">
    <source>
        <dbReference type="PROSITE" id="PS50110"/>
    </source>
</evidence>
<dbReference type="Pfam" id="PF11845">
    <property type="entry name" value="Tll0287-like"/>
    <property type="match status" value="1"/>
</dbReference>
<dbReference type="InterPro" id="IPR003594">
    <property type="entry name" value="HATPase_dom"/>
</dbReference>
<dbReference type="SMART" id="SM00387">
    <property type="entry name" value="HATPase_c"/>
    <property type="match status" value="1"/>
</dbReference>
<evidence type="ECO:0000256" key="6">
    <source>
        <dbReference type="ARBA" id="ARBA00023012"/>
    </source>
</evidence>
<dbReference type="Gene3D" id="1.10.287.130">
    <property type="match status" value="1"/>
</dbReference>
<dbReference type="STRING" id="929558.SMGD1_1130"/>
<dbReference type="FunFam" id="1.10.287.130:FF:000001">
    <property type="entry name" value="Two-component sensor histidine kinase"/>
    <property type="match status" value="1"/>
</dbReference>
<dbReference type="SMART" id="SM00086">
    <property type="entry name" value="PAC"/>
    <property type="match status" value="1"/>
</dbReference>
<evidence type="ECO:0000256" key="8">
    <source>
        <dbReference type="SAM" id="Phobius"/>
    </source>
</evidence>
<dbReference type="CDD" id="cd16922">
    <property type="entry name" value="HATPase_EvgS-ArcB-TorS-like"/>
    <property type="match status" value="1"/>
</dbReference>
<dbReference type="AlphaFoldDB" id="H1FYV9"/>
<dbReference type="EC" id="2.7.13.3" evidence="2"/>
<dbReference type="PRINTS" id="PR00344">
    <property type="entry name" value="BCTRLSENSOR"/>
</dbReference>
<evidence type="ECO:0000313" key="14">
    <source>
        <dbReference type="Proteomes" id="UP000006431"/>
    </source>
</evidence>
<keyword evidence="3 7" id="KW-0597">Phosphoprotein</keyword>
<dbReference type="InterPro" id="IPR001789">
    <property type="entry name" value="Sig_transdc_resp-reg_receiver"/>
</dbReference>
<dbReference type="GO" id="GO:0000155">
    <property type="term" value="F:phosphorelay sensor kinase activity"/>
    <property type="evidence" value="ECO:0007669"/>
    <property type="project" value="InterPro"/>
</dbReference>
<keyword evidence="14" id="KW-1185">Reference proteome</keyword>
<evidence type="ECO:0000313" key="13">
    <source>
        <dbReference type="EMBL" id="EHP29654.1"/>
    </source>
</evidence>
<keyword evidence="8" id="KW-0812">Transmembrane</keyword>
<dbReference type="Pfam" id="PF02518">
    <property type="entry name" value="HATPase_c"/>
    <property type="match status" value="1"/>
</dbReference>
<dbReference type="FunFam" id="3.30.565.10:FF:000010">
    <property type="entry name" value="Sensor histidine kinase RcsC"/>
    <property type="match status" value="1"/>
</dbReference>
<dbReference type="PROSITE" id="PS50112">
    <property type="entry name" value="PAS"/>
    <property type="match status" value="1"/>
</dbReference>
<comment type="caution">
    <text evidence="13">The sequence shown here is derived from an EMBL/GenBank/DDBJ whole genome shotgun (WGS) entry which is preliminary data.</text>
</comment>
<keyword evidence="4" id="KW-0808">Transferase</keyword>
<dbReference type="eggNOG" id="COG5002">
    <property type="taxonomic scope" value="Bacteria"/>
</dbReference>
<evidence type="ECO:0000256" key="7">
    <source>
        <dbReference type="PROSITE-ProRule" id="PRU00169"/>
    </source>
</evidence>
<dbReference type="CDD" id="cd00082">
    <property type="entry name" value="HisKA"/>
    <property type="match status" value="1"/>
</dbReference>
<dbReference type="CDD" id="cd17546">
    <property type="entry name" value="REC_hyHK_CKI1_RcsC-like"/>
    <property type="match status" value="1"/>
</dbReference>
<dbReference type="Gene3D" id="3.30.450.20">
    <property type="entry name" value="PAS domain"/>
    <property type="match status" value="1"/>
</dbReference>
<dbReference type="PROSITE" id="PS50113">
    <property type="entry name" value="PAC"/>
    <property type="match status" value="1"/>
</dbReference>
<dbReference type="SMART" id="SM00388">
    <property type="entry name" value="HisKA"/>
    <property type="match status" value="1"/>
</dbReference>
<evidence type="ECO:0000256" key="1">
    <source>
        <dbReference type="ARBA" id="ARBA00000085"/>
    </source>
</evidence>
<dbReference type="SMART" id="SM00448">
    <property type="entry name" value="REC"/>
    <property type="match status" value="1"/>
</dbReference>
<keyword evidence="8" id="KW-1133">Transmembrane helix</keyword>
<dbReference type="CDD" id="cd00130">
    <property type="entry name" value="PAS"/>
    <property type="match status" value="1"/>
</dbReference>
<comment type="catalytic activity">
    <reaction evidence="1">
        <text>ATP + protein L-histidine = ADP + protein N-phospho-L-histidine.</text>
        <dbReference type="EC" id="2.7.13.3"/>
    </reaction>
</comment>
<dbReference type="NCBIfam" id="TIGR00229">
    <property type="entry name" value="sensory_box"/>
    <property type="match status" value="1"/>
</dbReference>
<dbReference type="Pfam" id="PF00512">
    <property type="entry name" value="HisKA"/>
    <property type="match status" value="1"/>
</dbReference>
<dbReference type="InterPro" id="IPR003661">
    <property type="entry name" value="HisK_dim/P_dom"/>
</dbReference>
<name>H1FYV9_SULGG</name>
<dbReference type="SUPFAM" id="SSF47384">
    <property type="entry name" value="Homodimeric domain of signal transducing histidine kinase"/>
    <property type="match status" value="1"/>
</dbReference>
<evidence type="ECO:0000259" key="11">
    <source>
        <dbReference type="PROSITE" id="PS50112"/>
    </source>
</evidence>
<dbReference type="Proteomes" id="UP000006431">
    <property type="component" value="Unassembled WGS sequence"/>
</dbReference>
<dbReference type="EMBL" id="AFRZ01000001">
    <property type="protein sequence ID" value="EHP29654.1"/>
    <property type="molecule type" value="Genomic_DNA"/>
</dbReference>
<dbReference type="InterPro" id="IPR011006">
    <property type="entry name" value="CheY-like_superfamily"/>
</dbReference>
<dbReference type="PANTHER" id="PTHR45339">
    <property type="entry name" value="HYBRID SIGNAL TRANSDUCTION HISTIDINE KINASE J"/>
    <property type="match status" value="1"/>
</dbReference>
<evidence type="ECO:0000256" key="3">
    <source>
        <dbReference type="ARBA" id="ARBA00022553"/>
    </source>
</evidence>
<dbReference type="InterPro" id="IPR035965">
    <property type="entry name" value="PAS-like_dom_sf"/>
</dbReference>
<feature type="domain" description="Response regulatory" evidence="10">
    <location>
        <begin position="582"/>
        <end position="698"/>
    </location>
</feature>
<sequence>MRENTVDYAIRTIEQYKEIRQYYSKNIISKVRKYSDIKVDSKHKNISNTIPLPATFIHDLSENITKNFKGMQLKLYSDYSYPNREGRVLDEFEKKSISNFRDHGAQEPIISNDIINGVEVVRVAIGDVFNDISCVNCHNTRFDSPKKDWKLGDVRGVLEVIIPVQEQRKRYDTITDYINLTLIISGFLLVILIFIVVTYFTNLEKKRLEQLKEKQYKLNKSVKSFGQNVIASNTDLNGFITYASKAFCDISGYSEEELMGRSHNLIRHPDMPQELYKEMWKSIKSGETWEGDIKNKNKAGEFYWVRSTIFPDYNYNKKLIGYSSIRHDITAQKAKEEFFSNMSHELRTPLNAILGFLNILNKQISDKKHLEYLRHVGTSSKQLLNLINDILDLAKIKTGEFTVDAHEFNAYEELKDYAQQFEGMLIDKNISLKSHISHDLKGVFIGDLFRISQIILNLLSNAIKFTPDGGTISLYIDYKEEKFSIVVQDTGIGMSPDVQDKIFKPFVQADGSTTRKYGGTGLGLSITQKLIELMNGKLILESQEGKGSTFKVKIPMQKISSDIIIKAKIDEFEIENKILSGKVLVAEDNKTNQMLIELLLEEIGVECDIADDGEQALVMYDPDVHQLILMDENMPNMNGITSMHRIREKHGDRCGPIIALTANVMEGDRERFLKEGMDEYLSKPIDEAELYRILKKFLKD</sequence>
<keyword evidence="8" id="KW-0472">Membrane</keyword>
<dbReference type="PROSITE" id="PS50109">
    <property type="entry name" value="HIS_KIN"/>
    <property type="match status" value="1"/>
</dbReference>
<feature type="domain" description="Histidine kinase" evidence="9">
    <location>
        <begin position="341"/>
        <end position="558"/>
    </location>
</feature>
<dbReference type="Pfam" id="PF00072">
    <property type="entry name" value="Response_reg"/>
    <property type="match status" value="1"/>
</dbReference>
<evidence type="ECO:0000259" key="12">
    <source>
        <dbReference type="PROSITE" id="PS50113"/>
    </source>
</evidence>
<dbReference type="SMART" id="SM00091">
    <property type="entry name" value="PAS"/>
    <property type="match status" value="1"/>
</dbReference>
<dbReference type="InterPro" id="IPR013655">
    <property type="entry name" value="PAS_fold_3"/>
</dbReference>
<proteinExistence type="predicted"/>
<evidence type="ECO:0000256" key="2">
    <source>
        <dbReference type="ARBA" id="ARBA00012438"/>
    </source>
</evidence>
<gene>
    <name evidence="13" type="ORF">SMGD1_1130</name>
</gene>
<dbReference type="InterPro" id="IPR004358">
    <property type="entry name" value="Sig_transdc_His_kin-like_C"/>
</dbReference>
<organism evidence="13 14">
    <name type="scientific">Sulfurimonas gotlandica (strain DSM 19862 / JCM 16533 / GD1)</name>
    <dbReference type="NCBI Taxonomy" id="929558"/>
    <lineage>
        <taxon>Bacteria</taxon>
        <taxon>Pseudomonadati</taxon>
        <taxon>Campylobacterota</taxon>
        <taxon>Epsilonproteobacteria</taxon>
        <taxon>Campylobacterales</taxon>
        <taxon>Sulfurimonadaceae</taxon>
        <taxon>Sulfurimonas</taxon>
    </lineage>
</organism>
<dbReference type="InterPro" id="IPR005467">
    <property type="entry name" value="His_kinase_dom"/>
</dbReference>
<feature type="domain" description="PAS" evidence="11">
    <location>
        <begin position="235"/>
        <end position="286"/>
    </location>
</feature>
<dbReference type="InterPro" id="IPR001610">
    <property type="entry name" value="PAC"/>
</dbReference>
<keyword evidence="5 13" id="KW-0418">Kinase</keyword>
<feature type="modified residue" description="4-aspartylphosphate" evidence="7">
    <location>
        <position position="631"/>
    </location>
</feature>
<dbReference type="Gene3D" id="3.40.50.2300">
    <property type="match status" value="1"/>
</dbReference>
<dbReference type="SUPFAM" id="SSF55874">
    <property type="entry name" value="ATPase domain of HSP90 chaperone/DNA topoisomerase II/histidine kinase"/>
    <property type="match status" value="1"/>
</dbReference>
<dbReference type="PATRIC" id="fig|929558.5.peg.1122"/>
<dbReference type="HOGENOM" id="CLU_000445_114_15_7"/>